<keyword evidence="2" id="KW-1185">Reference proteome</keyword>
<evidence type="ECO:0000313" key="1">
    <source>
        <dbReference type="EMBL" id="KAK5975684.1"/>
    </source>
</evidence>
<name>A0AAN8FG49_TRICO</name>
<dbReference type="EMBL" id="WIXE01012748">
    <property type="protein sequence ID" value="KAK5975684.1"/>
    <property type="molecule type" value="Genomic_DNA"/>
</dbReference>
<protein>
    <submittedName>
        <fullName evidence="1">Uncharacterized protein</fullName>
    </submittedName>
</protein>
<dbReference type="Proteomes" id="UP001331761">
    <property type="component" value="Unassembled WGS sequence"/>
</dbReference>
<comment type="caution">
    <text evidence="1">The sequence shown here is derived from an EMBL/GenBank/DDBJ whole genome shotgun (WGS) entry which is preliminary data.</text>
</comment>
<evidence type="ECO:0000313" key="2">
    <source>
        <dbReference type="Proteomes" id="UP001331761"/>
    </source>
</evidence>
<gene>
    <name evidence="1" type="ORF">GCK32_015472</name>
</gene>
<accession>A0AAN8FG49</accession>
<organism evidence="1 2">
    <name type="scientific">Trichostrongylus colubriformis</name>
    <name type="common">Black scour worm</name>
    <dbReference type="NCBI Taxonomy" id="6319"/>
    <lineage>
        <taxon>Eukaryota</taxon>
        <taxon>Metazoa</taxon>
        <taxon>Ecdysozoa</taxon>
        <taxon>Nematoda</taxon>
        <taxon>Chromadorea</taxon>
        <taxon>Rhabditida</taxon>
        <taxon>Rhabditina</taxon>
        <taxon>Rhabditomorpha</taxon>
        <taxon>Strongyloidea</taxon>
        <taxon>Trichostrongylidae</taxon>
        <taxon>Trichostrongylus</taxon>
    </lineage>
</organism>
<proteinExistence type="predicted"/>
<reference evidence="1 2" key="1">
    <citation type="submission" date="2019-10" db="EMBL/GenBank/DDBJ databases">
        <title>Assembly and Annotation for the nematode Trichostrongylus colubriformis.</title>
        <authorList>
            <person name="Martin J."/>
        </authorList>
    </citation>
    <scope>NUCLEOTIDE SEQUENCE [LARGE SCALE GENOMIC DNA]</scope>
    <source>
        <strain evidence="1">G859</strain>
        <tissue evidence="1">Whole worm</tissue>
    </source>
</reference>
<dbReference type="AlphaFoldDB" id="A0AAN8FG49"/>
<sequence length="71" mass="8345">MSTVMRASSGFQYLIILKAQKGEGYRIRPDDPYNEEENRHVPHVPDYENIQEMNEYSDTMSRLANSFFNVN</sequence>